<comment type="similarity">
    <text evidence="2">Belongs to the G-protein coupled receptor 2 family. Mth subfamily.</text>
</comment>
<feature type="non-terminal residue" evidence="12">
    <location>
        <position position="328"/>
    </location>
</feature>
<dbReference type="GO" id="GO:0008528">
    <property type="term" value="F:G protein-coupled peptide receptor activity"/>
    <property type="evidence" value="ECO:0007669"/>
    <property type="project" value="TreeGrafter"/>
</dbReference>
<keyword evidence="13" id="KW-1185">Reference proteome</keyword>
<reference evidence="12 13" key="1">
    <citation type="journal article" date="2015" name="Genome Biol. Evol.">
        <title>The genome of winter moth (Operophtera brumata) provides a genomic perspective on sexual dimorphism and phenology.</title>
        <authorList>
            <person name="Derks M.F."/>
            <person name="Smit S."/>
            <person name="Salis L."/>
            <person name="Schijlen E."/>
            <person name="Bossers A."/>
            <person name="Mateman C."/>
            <person name="Pijl A.S."/>
            <person name="de Ridder D."/>
            <person name="Groenen M.A."/>
            <person name="Visser M.E."/>
            <person name="Megens H.J."/>
        </authorList>
    </citation>
    <scope>NUCLEOTIDE SEQUENCE [LARGE SCALE GENOMIC DNA]</scope>
    <source>
        <strain evidence="12">WM2013NL</strain>
        <tissue evidence="12">Head and thorax</tissue>
    </source>
</reference>
<keyword evidence="10" id="KW-0732">Signal</keyword>
<comment type="subcellular location">
    <subcellularLocation>
        <location evidence="1">Endomembrane system</location>
        <topology evidence="1">Multi-pass membrane protein</topology>
    </subcellularLocation>
</comment>
<dbReference type="InterPro" id="IPR051384">
    <property type="entry name" value="Mth_GPCR"/>
</dbReference>
<dbReference type="Proteomes" id="UP000037510">
    <property type="component" value="Unassembled WGS sequence"/>
</dbReference>
<evidence type="ECO:0000256" key="2">
    <source>
        <dbReference type="ARBA" id="ARBA00008979"/>
    </source>
</evidence>
<protein>
    <submittedName>
        <fullName evidence="12">Methuselah-like protein 10</fullName>
    </submittedName>
</protein>
<feature type="transmembrane region" description="Helical" evidence="9">
    <location>
        <begin position="226"/>
        <end position="243"/>
    </location>
</feature>
<keyword evidence="7" id="KW-0675">Receptor</keyword>
<keyword evidence="4 9" id="KW-1133">Transmembrane helix</keyword>
<feature type="domain" description="G-protein coupled receptors family 2 profile 2" evidence="11">
    <location>
        <begin position="190"/>
        <end position="328"/>
    </location>
</feature>
<dbReference type="InterPro" id="IPR000832">
    <property type="entry name" value="GPCR_2_secretin-like"/>
</dbReference>
<dbReference type="PANTHER" id="PTHR47154">
    <property type="entry name" value="G-PROTEIN COUPLED RECEPTOR MTH-RELATED"/>
    <property type="match status" value="1"/>
</dbReference>
<dbReference type="SUPFAM" id="SSF63877">
    <property type="entry name" value="Methuselah ectodomain"/>
    <property type="match status" value="1"/>
</dbReference>
<dbReference type="GO" id="GO:0007166">
    <property type="term" value="P:cell surface receptor signaling pathway"/>
    <property type="evidence" value="ECO:0007669"/>
    <property type="project" value="InterPro"/>
</dbReference>
<evidence type="ECO:0000256" key="1">
    <source>
        <dbReference type="ARBA" id="ARBA00004127"/>
    </source>
</evidence>
<feature type="transmembrane region" description="Helical" evidence="9">
    <location>
        <begin position="188"/>
        <end position="214"/>
    </location>
</feature>
<evidence type="ECO:0000256" key="10">
    <source>
        <dbReference type="SAM" id="SignalP"/>
    </source>
</evidence>
<sequence>MKPLLLVQILAVIRVGSCIPCSTLESLNITEGWLHPNNSIFQYGIEFKSGSWYEVKENDQTTRYGCPCIEKLCMFKCCPAGQLFYNSTCWESDSMEPFSPPLFKEQEPSALKVDDTFYYLYGRACAQGYLADTGVEELYIQEVSQHGALPLHPPKSYCAEMRTTDLSSPPRLSAIICYPEEVSTDDSYVLYTAYAVGLMLSVPFLLATFLVYALIPELRNLHGMCLMAYCGGLIVAYPFLAYLKLHIGTIGVEMPFCLTVAFIVYYAFQTSFFWLNVMCFDIWRTFSGYRGGGTSKRRENRRFTIYAVYAWGVPLALTAVTAAMQFSD</sequence>
<dbReference type="GO" id="GO:0005886">
    <property type="term" value="C:plasma membrane"/>
    <property type="evidence" value="ECO:0007669"/>
    <property type="project" value="TreeGrafter"/>
</dbReference>
<dbReference type="PROSITE" id="PS50261">
    <property type="entry name" value="G_PROTEIN_RECEP_F2_4"/>
    <property type="match status" value="1"/>
</dbReference>
<organism evidence="12 13">
    <name type="scientific">Operophtera brumata</name>
    <name type="common">Winter moth</name>
    <name type="synonym">Phalaena brumata</name>
    <dbReference type="NCBI Taxonomy" id="104452"/>
    <lineage>
        <taxon>Eukaryota</taxon>
        <taxon>Metazoa</taxon>
        <taxon>Ecdysozoa</taxon>
        <taxon>Arthropoda</taxon>
        <taxon>Hexapoda</taxon>
        <taxon>Insecta</taxon>
        <taxon>Pterygota</taxon>
        <taxon>Neoptera</taxon>
        <taxon>Endopterygota</taxon>
        <taxon>Lepidoptera</taxon>
        <taxon>Glossata</taxon>
        <taxon>Ditrysia</taxon>
        <taxon>Geometroidea</taxon>
        <taxon>Geometridae</taxon>
        <taxon>Larentiinae</taxon>
        <taxon>Operophtera</taxon>
    </lineage>
</organism>
<dbReference type="AlphaFoldDB" id="A0A0L7LE48"/>
<evidence type="ECO:0000313" key="12">
    <source>
        <dbReference type="EMBL" id="KOB73813.1"/>
    </source>
</evidence>
<keyword evidence="8" id="KW-0807">Transducer</keyword>
<dbReference type="PANTHER" id="PTHR47154:SF2">
    <property type="entry name" value="G-PROTEIN COUPLED RECEPTOR MTH-RELATED"/>
    <property type="match status" value="1"/>
</dbReference>
<gene>
    <name evidence="12" type="ORF">OBRU01_04806</name>
</gene>
<keyword evidence="5" id="KW-0297">G-protein coupled receptor</keyword>
<proteinExistence type="inferred from homology"/>
<dbReference type="STRING" id="104452.A0A0L7LE48"/>
<name>A0A0L7LE48_OPEBR</name>
<feature type="transmembrane region" description="Helical" evidence="9">
    <location>
        <begin position="263"/>
        <end position="283"/>
    </location>
</feature>
<keyword evidence="3 9" id="KW-0812">Transmembrane</keyword>
<comment type="caution">
    <text evidence="12">The sequence shown here is derived from an EMBL/GenBank/DDBJ whole genome shotgun (WGS) entry which is preliminary data.</text>
</comment>
<dbReference type="EMBL" id="JTDY01001460">
    <property type="protein sequence ID" value="KOB73813.1"/>
    <property type="molecule type" value="Genomic_DNA"/>
</dbReference>
<feature type="chain" id="PRO_5005573293" evidence="10">
    <location>
        <begin position="19"/>
        <end position="328"/>
    </location>
</feature>
<evidence type="ECO:0000256" key="6">
    <source>
        <dbReference type="ARBA" id="ARBA00023136"/>
    </source>
</evidence>
<evidence type="ECO:0000256" key="5">
    <source>
        <dbReference type="ARBA" id="ARBA00023040"/>
    </source>
</evidence>
<evidence type="ECO:0000256" key="8">
    <source>
        <dbReference type="ARBA" id="ARBA00023224"/>
    </source>
</evidence>
<dbReference type="GO" id="GO:0012505">
    <property type="term" value="C:endomembrane system"/>
    <property type="evidence" value="ECO:0007669"/>
    <property type="project" value="UniProtKB-SubCell"/>
</dbReference>
<evidence type="ECO:0000256" key="7">
    <source>
        <dbReference type="ARBA" id="ARBA00023170"/>
    </source>
</evidence>
<evidence type="ECO:0000256" key="3">
    <source>
        <dbReference type="ARBA" id="ARBA00022692"/>
    </source>
</evidence>
<evidence type="ECO:0000256" key="4">
    <source>
        <dbReference type="ARBA" id="ARBA00022989"/>
    </source>
</evidence>
<dbReference type="Gene3D" id="1.20.1070.10">
    <property type="entry name" value="Rhodopsin 7-helix transmembrane proteins"/>
    <property type="match status" value="1"/>
</dbReference>
<evidence type="ECO:0000256" key="9">
    <source>
        <dbReference type="SAM" id="Phobius"/>
    </source>
</evidence>
<evidence type="ECO:0000313" key="13">
    <source>
        <dbReference type="Proteomes" id="UP000037510"/>
    </source>
</evidence>
<evidence type="ECO:0000259" key="11">
    <source>
        <dbReference type="PROSITE" id="PS50261"/>
    </source>
</evidence>
<accession>A0A0L7LE48</accession>
<keyword evidence="6 9" id="KW-0472">Membrane</keyword>
<dbReference type="InterPro" id="IPR017981">
    <property type="entry name" value="GPCR_2-like_7TM"/>
</dbReference>
<feature type="transmembrane region" description="Helical" evidence="9">
    <location>
        <begin position="303"/>
        <end position="326"/>
    </location>
</feature>
<dbReference type="Pfam" id="PF00002">
    <property type="entry name" value="7tm_2"/>
    <property type="match status" value="1"/>
</dbReference>
<feature type="signal peptide" evidence="10">
    <location>
        <begin position="1"/>
        <end position="18"/>
    </location>
</feature>
<dbReference type="CDD" id="cd15039">
    <property type="entry name" value="7tmB3_Methuselah-like"/>
    <property type="match status" value="1"/>
</dbReference>
<dbReference type="InterPro" id="IPR036272">
    <property type="entry name" value="Methuselah_N_sf"/>
</dbReference>